<dbReference type="RefSeq" id="XP_003094978.2">
    <property type="nucleotide sequence ID" value="XM_003094930.2"/>
</dbReference>
<dbReference type="EMBL" id="DS268565">
    <property type="protein sequence ID" value="EFO90295.1"/>
    <property type="molecule type" value="Genomic_DNA"/>
</dbReference>
<name>E3N9E0_CAERE</name>
<dbReference type="OrthoDB" id="1107553at2759"/>
<dbReference type="CTD" id="9806140"/>
<dbReference type="eggNOG" id="ENOG502TK4A">
    <property type="taxonomic scope" value="Eukaryota"/>
</dbReference>
<accession>E3N9E0</accession>
<dbReference type="PROSITE" id="PS50181">
    <property type="entry name" value="FBOX"/>
    <property type="match status" value="1"/>
</dbReference>
<evidence type="ECO:0000259" key="1">
    <source>
        <dbReference type="PROSITE" id="PS50181"/>
    </source>
</evidence>
<dbReference type="Pfam" id="PF07735">
    <property type="entry name" value="FBA_2"/>
    <property type="match status" value="1"/>
</dbReference>
<dbReference type="KEGG" id="crq:GCK72_008566"/>
<dbReference type="AlphaFoldDB" id="E3N9E0"/>
<organism evidence="3">
    <name type="scientific">Caenorhabditis remanei</name>
    <name type="common">Caenorhabditis vulgaris</name>
    <dbReference type="NCBI Taxonomy" id="31234"/>
    <lineage>
        <taxon>Eukaryota</taxon>
        <taxon>Metazoa</taxon>
        <taxon>Ecdysozoa</taxon>
        <taxon>Nematoda</taxon>
        <taxon>Chromadorea</taxon>
        <taxon>Rhabditida</taxon>
        <taxon>Rhabditina</taxon>
        <taxon>Rhabditomorpha</taxon>
        <taxon>Rhabditoidea</taxon>
        <taxon>Rhabditidae</taxon>
        <taxon>Peloderinae</taxon>
        <taxon>Caenorhabditis</taxon>
    </lineage>
</organism>
<dbReference type="HOGENOM" id="CLU_028840_1_0_1"/>
<dbReference type="FunCoup" id="E3N9E0">
    <property type="interactions" value="1092"/>
</dbReference>
<feature type="domain" description="F-box" evidence="1">
    <location>
        <begin position="4"/>
        <end position="51"/>
    </location>
</feature>
<evidence type="ECO:0000313" key="2">
    <source>
        <dbReference type="EMBL" id="EFO90295.1"/>
    </source>
</evidence>
<gene>
    <name evidence="2" type="ORF">CRE_23054</name>
</gene>
<dbReference type="Pfam" id="PF00646">
    <property type="entry name" value="F-box"/>
    <property type="match status" value="1"/>
</dbReference>
<dbReference type="PANTHER" id="PTHR22899:SF0">
    <property type="entry name" value="F-BOX ASSOCIATED DOMAIN-CONTAINING PROTEIN-RELATED"/>
    <property type="match status" value="1"/>
</dbReference>
<proteinExistence type="predicted"/>
<keyword evidence="3" id="KW-1185">Reference proteome</keyword>
<dbReference type="InterPro" id="IPR001810">
    <property type="entry name" value="F-box_dom"/>
</dbReference>
<evidence type="ECO:0000313" key="3">
    <source>
        <dbReference type="Proteomes" id="UP000008281"/>
    </source>
</evidence>
<dbReference type="PANTHER" id="PTHR22899">
    <property type="entry name" value="CYCLIN-RELATED F-BOX FAMILY"/>
    <property type="match status" value="1"/>
</dbReference>
<dbReference type="Proteomes" id="UP000008281">
    <property type="component" value="Unassembled WGS sequence"/>
</dbReference>
<dbReference type="InterPro" id="IPR012885">
    <property type="entry name" value="F-box_Sdz-33"/>
</dbReference>
<sequence>MEPIFPLLRIPKNVIIEVIKNFPLNQLFVFSLVSTKTKDLVTSLGLEASDVGICFWSGIRVIVYIGENHLVLDFYKDSNDLNAAVDITLPVAAYVVYEGPRTQSTTPLFNFSDWLNHIQLVICCNQPPSIKFDRGCERLGIDSLKEIVGNVNKLVLMTSLTDDESRKVLKCFNAASELYVYKNPFEDIGQIQQIFIQNFEIVEFFGFYSLEDMLTVNSEQVDFCSSTTQKQFNQFIKHWIRGSNPRLQRMYLPIDKTDFVNGKIYLKGIKCMKMSEEEKREIRRRHDLPSYADVIQIRRKDGTFAVIEIVELNDILAINFIVLD</sequence>
<dbReference type="OMA" id="IQMAVEC"/>
<dbReference type="InterPro" id="IPR053222">
    <property type="entry name" value="Zygotic_Embryogenesis-Asso"/>
</dbReference>
<dbReference type="GeneID" id="9806140"/>
<protein>
    <recommendedName>
        <fullName evidence="1">F-box domain-containing protein</fullName>
    </recommendedName>
</protein>
<dbReference type="InParanoid" id="E3N9E0"/>
<reference evidence="2" key="1">
    <citation type="submission" date="2007-07" db="EMBL/GenBank/DDBJ databases">
        <title>PCAP assembly of the Caenorhabditis remanei genome.</title>
        <authorList>
            <consortium name="The Caenorhabditis remanei Sequencing Consortium"/>
            <person name="Wilson R.K."/>
        </authorList>
    </citation>
    <scope>NUCLEOTIDE SEQUENCE [LARGE SCALE GENOMIC DNA]</scope>
    <source>
        <strain evidence="2">PB4641</strain>
    </source>
</reference>